<evidence type="ECO:0000313" key="2">
    <source>
        <dbReference type="EMBL" id="JAD88227.1"/>
    </source>
</evidence>
<sequence length="78" mass="8894">MQRSVYYANNKSTARTSTSRTHAHNRSVTEQSFHFNKSTHWCSVLQPQQVNVTNRSIVLTVNLNGRLGLLKTAGFRFV</sequence>
<accession>A0A0A9DWS9</accession>
<organism evidence="2">
    <name type="scientific">Arundo donax</name>
    <name type="common">Giant reed</name>
    <name type="synonym">Donax arundinaceus</name>
    <dbReference type="NCBI Taxonomy" id="35708"/>
    <lineage>
        <taxon>Eukaryota</taxon>
        <taxon>Viridiplantae</taxon>
        <taxon>Streptophyta</taxon>
        <taxon>Embryophyta</taxon>
        <taxon>Tracheophyta</taxon>
        <taxon>Spermatophyta</taxon>
        <taxon>Magnoliopsida</taxon>
        <taxon>Liliopsida</taxon>
        <taxon>Poales</taxon>
        <taxon>Poaceae</taxon>
        <taxon>PACMAD clade</taxon>
        <taxon>Arundinoideae</taxon>
        <taxon>Arundineae</taxon>
        <taxon>Arundo</taxon>
    </lineage>
</organism>
<dbReference type="EMBL" id="GBRH01209668">
    <property type="protein sequence ID" value="JAD88227.1"/>
    <property type="molecule type" value="Transcribed_RNA"/>
</dbReference>
<feature type="region of interest" description="Disordered" evidence="1">
    <location>
        <begin position="1"/>
        <end position="28"/>
    </location>
</feature>
<protein>
    <submittedName>
        <fullName evidence="2">Uncharacterized protein</fullName>
    </submittedName>
</protein>
<dbReference type="AlphaFoldDB" id="A0A0A9DWS9"/>
<evidence type="ECO:0000256" key="1">
    <source>
        <dbReference type="SAM" id="MobiDB-lite"/>
    </source>
</evidence>
<name>A0A0A9DWS9_ARUDO</name>
<feature type="compositionally biased region" description="Polar residues" evidence="1">
    <location>
        <begin position="1"/>
        <end position="11"/>
    </location>
</feature>
<reference evidence="2" key="1">
    <citation type="submission" date="2014-09" db="EMBL/GenBank/DDBJ databases">
        <authorList>
            <person name="Magalhaes I.L.F."/>
            <person name="Oliveira U."/>
            <person name="Santos F.R."/>
            <person name="Vidigal T.H.D.A."/>
            <person name="Brescovit A.D."/>
            <person name="Santos A.J."/>
        </authorList>
    </citation>
    <scope>NUCLEOTIDE SEQUENCE</scope>
    <source>
        <tissue evidence="2">Shoot tissue taken approximately 20 cm above the soil surface</tissue>
    </source>
</reference>
<proteinExistence type="predicted"/>
<reference evidence="2" key="2">
    <citation type="journal article" date="2015" name="Data Brief">
        <title>Shoot transcriptome of the giant reed, Arundo donax.</title>
        <authorList>
            <person name="Barrero R.A."/>
            <person name="Guerrero F.D."/>
            <person name="Moolhuijzen P."/>
            <person name="Goolsby J.A."/>
            <person name="Tidwell J."/>
            <person name="Bellgard S.E."/>
            <person name="Bellgard M.I."/>
        </authorList>
    </citation>
    <scope>NUCLEOTIDE SEQUENCE</scope>
    <source>
        <tissue evidence="2">Shoot tissue taken approximately 20 cm above the soil surface</tissue>
    </source>
</reference>